<organism evidence="1 2">
    <name type="scientific">Lupinus albus</name>
    <name type="common">White lupine</name>
    <name type="synonym">Lupinus termis</name>
    <dbReference type="NCBI Taxonomy" id="3870"/>
    <lineage>
        <taxon>Eukaryota</taxon>
        <taxon>Viridiplantae</taxon>
        <taxon>Streptophyta</taxon>
        <taxon>Embryophyta</taxon>
        <taxon>Tracheophyta</taxon>
        <taxon>Spermatophyta</taxon>
        <taxon>Magnoliopsida</taxon>
        <taxon>eudicotyledons</taxon>
        <taxon>Gunneridae</taxon>
        <taxon>Pentapetalae</taxon>
        <taxon>rosids</taxon>
        <taxon>fabids</taxon>
        <taxon>Fabales</taxon>
        <taxon>Fabaceae</taxon>
        <taxon>Papilionoideae</taxon>
        <taxon>50 kb inversion clade</taxon>
        <taxon>genistoids sensu lato</taxon>
        <taxon>core genistoids</taxon>
        <taxon>Genisteae</taxon>
        <taxon>Lupinus</taxon>
    </lineage>
</organism>
<accession>A0A6A4PTZ7</accession>
<proteinExistence type="predicted"/>
<reference evidence="2" key="1">
    <citation type="journal article" date="2020" name="Nat. Commun.">
        <title>Genome sequence of the cluster root forming white lupin.</title>
        <authorList>
            <person name="Hufnagel B."/>
            <person name="Marques A."/>
            <person name="Soriano A."/>
            <person name="Marques L."/>
            <person name="Divol F."/>
            <person name="Doumas P."/>
            <person name="Sallet E."/>
            <person name="Mancinotti D."/>
            <person name="Carrere S."/>
            <person name="Marande W."/>
            <person name="Arribat S."/>
            <person name="Keller J."/>
            <person name="Huneau C."/>
            <person name="Blein T."/>
            <person name="Aime D."/>
            <person name="Laguerre M."/>
            <person name="Taylor J."/>
            <person name="Schubert V."/>
            <person name="Nelson M."/>
            <person name="Geu-Flores F."/>
            <person name="Crespi M."/>
            <person name="Gallardo-Guerrero K."/>
            <person name="Delaux P.-M."/>
            <person name="Salse J."/>
            <person name="Berges H."/>
            <person name="Guyot R."/>
            <person name="Gouzy J."/>
            <person name="Peret B."/>
        </authorList>
    </citation>
    <scope>NUCLEOTIDE SEQUENCE [LARGE SCALE GENOMIC DNA]</scope>
    <source>
        <strain evidence="2">cv. Amiga</strain>
    </source>
</reference>
<evidence type="ECO:0000313" key="2">
    <source>
        <dbReference type="Proteomes" id="UP000447434"/>
    </source>
</evidence>
<keyword evidence="2" id="KW-1185">Reference proteome</keyword>
<sequence>MASEDSTTSKMNENSMSSSIRVDFNSARRRRLPNNFCNIWSFLVINIHLLET</sequence>
<comment type="caution">
    <text evidence="1">The sequence shown here is derived from an EMBL/GenBank/DDBJ whole genome shotgun (WGS) entry which is preliminary data.</text>
</comment>
<evidence type="ECO:0000313" key="1">
    <source>
        <dbReference type="EMBL" id="KAE9605145.1"/>
    </source>
</evidence>
<name>A0A6A4PTZ7_LUPAL</name>
<protein>
    <submittedName>
        <fullName evidence="1">Uncharacterized protein</fullName>
    </submittedName>
</protein>
<dbReference type="EMBL" id="WOCE01000010">
    <property type="protein sequence ID" value="KAE9605145.1"/>
    <property type="molecule type" value="Genomic_DNA"/>
</dbReference>
<dbReference type="AlphaFoldDB" id="A0A6A4PTZ7"/>
<dbReference type="Proteomes" id="UP000447434">
    <property type="component" value="Chromosome 10"/>
</dbReference>
<gene>
    <name evidence="1" type="ORF">Lalb_Chr10g0094161</name>
</gene>